<organism evidence="2 3">
    <name type="scientific">Methylobrevis pamukkalensis</name>
    <dbReference type="NCBI Taxonomy" id="1439726"/>
    <lineage>
        <taxon>Bacteria</taxon>
        <taxon>Pseudomonadati</taxon>
        <taxon>Pseudomonadota</taxon>
        <taxon>Alphaproteobacteria</taxon>
        <taxon>Hyphomicrobiales</taxon>
        <taxon>Pleomorphomonadaceae</taxon>
        <taxon>Methylobrevis</taxon>
    </lineage>
</organism>
<evidence type="ECO:0000313" key="2">
    <source>
        <dbReference type="EMBL" id="ODN71390.1"/>
    </source>
</evidence>
<dbReference type="InterPro" id="IPR050445">
    <property type="entry name" value="Bact_polysacc_biosynth/exp"/>
</dbReference>
<evidence type="ECO:0000256" key="1">
    <source>
        <dbReference type="SAM" id="Phobius"/>
    </source>
</evidence>
<sequence>MSRRHDGFDWETPEAPAGAAAAPTTSVGLIDPVAILRFFAVYWGRAVKFAILGLLLAAAAYFVMPVRYAATALILVDPRTPRITLSEDVLPGIGNDAVALESLVQVATSDGFLNPIFDQLNIADDPEFNSGSIFGGARPASACCRASATR</sequence>
<dbReference type="PANTHER" id="PTHR32309">
    <property type="entry name" value="TYROSINE-PROTEIN KINASE"/>
    <property type="match status" value="1"/>
</dbReference>
<evidence type="ECO:0008006" key="4">
    <source>
        <dbReference type="Google" id="ProtNLM"/>
    </source>
</evidence>
<dbReference type="EMBL" id="MCRJ01000022">
    <property type="protein sequence ID" value="ODN71390.1"/>
    <property type="molecule type" value="Genomic_DNA"/>
</dbReference>
<gene>
    <name evidence="2" type="ORF">A6302_01254</name>
</gene>
<keyword evidence="1" id="KW-0812">Transmembrane</keyword>
<dbReference type="RefSeq" id="WP_069306221.1">
    <property type="nucleotide sequence ID" value="NZ_MCRJ01000022.1"/>
</dbReference>
<dbReference type="GO" id="GO:0004713">
    <property type="term" value="F:protein tyrosine kinase activity"/>
    <property type="evidence" value="ECO:0007669"/>
    <property type="project" value="TreeGrafter"/>
</dbReference>
<evidence type="ECO:0000313" key="3">
    <source>
        <dbReference type="Proteomes" id="UP000094622"/>
    </source>
</evidence>
<dbReference type="AlphaFoldDB" id="A0A1E3H507"/>
<dbReference type="OrthoDB" id="230260at2"/>
<dbReference type="GO" id="GO:0005886">
    <property type="term" value="C:plasma membrane"/>
    <property type="evidence" value="ECO:0007669"/>
    <property type="project" value="TreeGrafter"/>
</dbReference>
<keyword evidence="3" id="KW-1185">Reference proteome</keyword>
<proteinExistence type="predicted"/>
<dbReference type="PANTHER" id="PTHR32309:SF13">
    <property type="entry name" value="FERRIC ENTEROBACTIN TRANSPORT PROTEIN FEPE"/>
    <property type="match status" value="1"/>
</dbReference>
<keyword evidence="1" id="KW-1133">Transmembrane helix</keyword>
<reference evidence="2 3" key="1">
    <citation type="submission" date="2016-07" db="EMBL/GenBank/DDBJ databases">
        <title>Draft Genome Sequence of Methylobrevis pamukkalensis PK2.</title>
        <authorList>
            <person name="Vasilenko O.V."/>
            <person name="Doronina N.V."/>
            <person name="Shmareva M.N."/>
            <person name="Tarlachkov S.V."/>
            <person name="Mustakhimov I."/>
            <person name="Trotsenko Y.A."/>
        </authorList>
    </citation>
    <scope>NUCLEOTIDE SEQUENCE [LARGE SCALE GENOMIC DNA]</scope>
    <source>
        <strain evidence="2 3">PK2</strain>
    </source>
</reference>
<accession>A0A1E3H507</accession>
<feature type="transmembrane region" description="Helical" evidence="1">
    <location>
        <begin position="49"/>
        <end position="76"/>
    </location>
</feature>
<keyword evidence="1" id="KW-0472">Membrane</keyword>
<comment type="caution">
    <text evidence="2">The sequence shown here is derived from an EMBL/GenBank/DDBJ whole genome shotgun (WGS) entry which is preliminary data.</text>
</comment>
<name>A0A1E3H507_9HYPH</name>
<dbReference type="Proteomes" id="UP000094622">
    <property type="component" value="Unassembled WGS sequence"/>
</dbReference>
<protein>
    <recommendedName>
        <fullName evidence="4">Chain length determinant protein</fullName>
    </recommendedName>
</protein>